<accession>A0A1H1S168</accession>
<feature type="signal peptide" evidence="1">
    <location>
        <begin position="1"/>
        <end position="22"/>
    </location>
</feature>
<organism evidence="2 3">
    <name type="scientific">Winogradskyella sediminis</name>
    <dbReference type="NCBI Taxonomy" id="1382466"/>
    <lineage>
        <taxon>Bacteria</taxon>
        <taxon>Pseudomonadati</taxon>
        <taxon>Bacteroidota</taxon>
        <taxon>Flavobacteriia</taxon>
        <taxon>Flavobacteriales</taxon>
        <taxon>Flavobacteriaceae</taxon>
        <taxon>Winogradskyella</taxon>
    </lineage>
</organism>
<evidence type="ECO:0000313" key="2">
    <source>
        <dbReference type="EMBL" id="SDS41732.1"/>
    </source>
</evidence>
<dbReference type="Proteomes" id="UP000198963">
    <property type="component" value="Chromosome I"/>
</dbReference>
<proteinExistence type="predicted"/>
<gene>
    <name evidence="2" type="ORF">SAMN04489797_1558</name>
</gene>
<dbReference type="EMBL" id="LT629774">
    <property type="protein sequence ID" value="SDS41732.1"/>
    <property type="molecule type" value="Genomic_DNA"/>
</dbReference>
<sequence length="174" mass="19670">MKNNLKNTLICLLITASFNLFAQTKTDALRDAQLTSTASLNMDFETVLKYTLPSVLDMMGGKEAALKVISSTFEGMKSQGFVFEKADINGVSDIVKEQGQFRCVVEGYNQMVMSNQRISSKSYMLGIYNQTDKHWWFIEAKQLKNEALTNQILPNFETALEIPDDDLKMESIED</sequence>
<keyword evidence="3" id="KW-1185">Reference proteome</keyword>
<dbReference type="AlphaFoldDB" id="A0A1H1S168"/>
<dbReference type="RefSeq" id="WP_092445869.1">
    <property type="nucleotide sequence ID" value="NZ_LT629774.1"/>
</dbReference>
<dbReference type="STRING" id="1249933.SAMN04489797_1558"/>
<evidence type="ECO:0000313" key="3">
    <source>
        <dbReference type="Proteomes" id="UP000198963"/>
    </source>
</evidence>
<evidence type="ECO:0008006" key="4">
    <source>
        <dbReference type="Google" id="ProtNLM"/>
    </source>
</evidence>
<feature type="chain" id="PRO_5009259533" description="DUF4440 domain-containing protein" evidence="1">
    <location>
        <begin position="23"/>
        <end position="174"/>
    </location>
</feature>
<evidence type="ECO:0000256" key="1">
    <source>
        <dbReference type="SAM" id="SignalP"/>
    </source>
</evidence>
<name>A0A1H1S168_9FLAO</name>
<reference evidence="2 3" key="1">
    <citation type="submission" date="2016-10" db="EMBL/GenBank/DDBJ databases">
        <authorList>
            <person name="Varghese N."/>
            <person name="Submissions S."/>
        </authorList>
    </citation>
    <scope>NUCLEOTIDE SEQUENCE [LARGE SCALE GENOMIC DNA]</scope>
    <source>
        <strain evidence="2 3">RHA_55</strain>
    </source>
</reference>
<keyword evidence="1" id="KW-0732">Signal</keyword>
<protein>
    <recommendedName>
        <fullName evidence="4">DUF4440 domain-containing protein</fullName>
    </recommendedName>
</protein>